<feature type="signal peptide" evidence="5">
    <location>
        <begin position="1"/>
        <end position="22"/>
    </location>
</feature>
<keyword evidence="5" id="KW-0732">Signal</keyword>
<keyword evidence="8" id="KW-1185">Reference proteome</keyword>
<dbReference type="GO" id="GO:0004519">
    <property type="term" value="F:endonuclease activity"/>
    <property type="evidence" value="ECO:0007669"/>
    <property type="project" value="UniProtKB-KW"/>
</dbReference>
<comment type="caution">
    <text evidence="7">The sequence shown here is derived from an EMBL/GenBank/DDBJ whole genome shotgun (WGS) entry which is preliminary data.</text>
</comment>
<feature type="coiled-coil region" evidence="4">
    <location>
        <begin position="34"/>
        <end position="61"/>
    </location>
</feature>
<keyword evidence="7" id="KW-0255">Endonuclease</keyword>
<evidence type="ECO:0000256" key="3">
    <source>
        <dbReference type="ARBA" id="ARBA00022801"/>
    </source>
</evidence>
<dbReference type="PANTHER" id="PTHR33607:SF2">
    <property type="entry name" value="ENDONUCLEASE-1"/>
    <property type="match status" value="1"/>
</dbReference>
<sequence length="654" mass="72809">MDNKLKKTALCLLVLGSLTACNSDDSSTVSSNDYITAVQAAEEAEETVEDVSEETDSVVTEGNLLLNSNFESWTDGLPDGWTIIDDGISVAQSTSIYYTGETATFAVGENSAAITVTTEAQGDTDFRQSIDVVSGTTYLFSTWIYHTEGMVSARLYVDGYQGYSDADLVNQWQEVTYSYTADEDKSIEVGLRFYDQTGFDGEEIVYVDNFSFSSDGEETITDDTVEEIIDEVIVEEETTDKNNADDSNGNLLVNGGFESWSTSLPDEWTTIDSDVSVSQNTTIYNEGVSSAEISVNSGSQGDTDIRQSIDVTEGITYSFSTWVYHTEGLIKARLYIGTEYATYSDNTILNAWQEVTYSYTAAASGSIEAGIRFYDQTGYVDPEIVYIDDFSVSSDSSTDTSEYYASAADLTGLELKTALYNIIKDHTTKTYSNLWDFMGTNSLDVYYENDGTILDMYSENPSSSDTYNYTPVTDQCGNYSGEGSCYNREHSFPKSWFNDEYPMYTDIHHLFATDGYVNGKRSNYPYGVVGTSTFVSDNGSKVGSASSDLGYSGTVFEPIDEFKGDFARAYFYMATRYEDIISTWEVNSDSADAVLDSRSDYVFEEWVITMLKTWNENDPVSQKELDRNEAAYEFQGNRNPFIDHPEYVSEIWAD</sequence>
<dbReference type="SUPFAM" id="SSF49785">
    <property type="entry name" value="Galactose-binding domain-like"/>
    <property type="match status" value="2"/>
</dbReference>
<keyword evidence="4" id="KW-0175">Coiled coil</keyword>
<protein>
    <submittedName>
        <fullName evidence="7">Endonuclease</fullName>
    </submittedName>
</protein>
<dbReference type="Proteomes" id="UP001366060">
    <property type="component" value="Unassembled WGS sequence"/>
</dbReference>
<keyword evidence="3" id="KW-0378">Hydrolase</keyword>
<dbReference type="Pfam" id="PF02018">
    <property type="entry name" value="CBM_4_9"/>
    <property type="match status" value="1"/>
</dbReference>
<dbReference type="SUPFAM" id="SSF54060">
    <property type="entry name" value="His-Me finger endonucleases"/>
    <property type="match status" value="1"/>
</dbReference>
<dbReference type="PROSITE" id="PS51257">
    <property type="entry name" value="PROKAR_LIPOPROTEIN"/>
    <property type="match status" value="1"/>
</dbReference>
<evidence type="ECO:0000256" key="5">
    <source>
        <dbReference type="SAM" id="SignalP"/>
    </source>
</evidence>
<accession>A0ABU9HEP1</accession>
<comment type="similarity">
    <text evidence="1">Belongs to the EndA/NucM nuclease family.</text>
</comment>
<dbReference type="PANTHER" id="PTHR33607">
    <property type="entry name" value="ENDONUCLEASE-1"/>
    <property type="match status" value="1"/>
</dbReference>
<evidence type="ECO:0000313" key="7">
    <source>
        <dbReference type="EMBL" id="MEL0660346.1"/>
    </source>
</evidence>
<keyword evidence="2" id="KW-0540">Nuclease</keyword>
<reference evidence="7 8" key="1">
    <citation type="submission" date="2024-02" db="EMBL/GenBank/DDBJ databases">
        <title>Bacteria isolated from the canopy kelp, Nereocystis luetkeana.</title>
        <authorList>
            <person name="Pfister C.A."/>
            <person name="Younker I.T."/>
            <person name="Light S.H."/>
        </authorList>
    </citation>
    <scope>NUCLEOTIDE SEQUENCE [LARGE SCALE GENOMIC DNA]</scope>
    <source>
        <strain evidence="7 8">TI.2.07</strain>
    </source>
</reference>
<dbReference type="InterPro" id="IPR044925">
    <property type="entry name" value="His-Me_finger_sf"/>
</dbReference>
<name>A0ABU9HEP1_9GAMM</name>
<evidence type="ECO:0000256" key="4">
    <source>
        <dbReference type="SAM" id="Coils"/>
    </source>
</evidence>
<gene>
    <name evidence="7" type="ORF">V6255_14500</name>
</gene>
<dbReference type="InterPro" id="IPR003305">
    <property type="entry name" value="CenC_carb-bd"/>
</dbReference>
<dbReference type="Pfam" id="PF04231">
    <property type="entry name" value="Endonuclease_1"/>
    <property type="match status" value="1"/>
</dbReference>
<evidence type="ECO:0000313" key="8">
    <source>
        <dbReference type="Proteomes" id="UP001366060"/>
    </source>
</evidence>
<evidence type="ECO:0000256" key="1">
    <source>
        <dbReference type="ARBA" id="ARBA00006429"/>
    </source>
</evidence>
<feature type="domain" description="CBM-cenC" evidence="6">
    <location>
        <begin position="249"/>
        <end position="365"/>
    </location>
</feature>
<dbReference type="Gene3D" id="2.60.120.260">
    <property type="entry name" value="Galactose-binding domain-like"/>
    <property type="match status" value="2"/>
</dbReference>
<organism evidence="7 8">
    <name type="scientific">Psychromonas arctica</name>
    <dbReference type="NCBI Taxonomy" id="168275"/>
    <lineage>
        <taxon>Bacteria</taxon>
        <taxon>Pseudomonadati</taxon>
        <taxon>Pseudomonadota</taxon>
        <taxon>Gammaproteobacteria</taxon>
        <taxon>Alteromonadales</taxon>
        <taxon>Psychromonadaceae</taxon>
        <taxon>Psychromonas</taxon>
    </lineage>
</organism>
<proteinExistence type="inferred from homology"/>
<dbReference type="InterPro" id="IPR007346">
    <property type="entry name" value="Endonuclease-I"/>
</dbReference>
<evidence type="ECO:0000259" key="6">
    <source>
        <dbReference type="Pfam" id="PF02018"/>
    </source>
</evidence>
<dbReference type="InterPro" id="IPR008979">
    <property type="entry name" value="Galactose-bd-like_sf"/>
</dbReference>
<feature type="chain" id="PRO_5046120475" evidence="5">
    <location>
        <begin position="23"/>
        <end position="654"/>
    </location>
</feature>
<dbReference type="EMBL" id="JBAKBA010000040">
    <property type="protein sequence ID" value="MEL0660346.1"/>
    <property type="molecule type" value="Genomic_DNA"/>
</dbReference>
<evidence type="ECO:0000256" key="2">
    <source>
        <dbReference type="ARBA" id="ARBA00022722"/>
    </source>
</evidence>